<proteinExistence type="predicted"/>
<accession>A0ABR3MYG8</accession>
<protein>
    <submittedName>
        <fullName evidence="1">Uncharacterized protein</fullName>
    </submittedName>
</protein>
<keyword evidence="2" id="KW-1185">Reference proteome</keyword>
<sequence length="129" mass="15176">MHKHTERTRNEREQRERARRRQPLLALLSQILNTVYSYFKISLSTAPLRGYRTHSNTSSLPKLIKKTDTAAEDPHFSVCAVIAQHRLVNNNRRERERERVSRGKEIKGFRGLEKKEGECLGISQWTMFQ</sequence>
<comment type="caution">
    <text evidence="1">The sequence shown here is derived from an EMBL/GenBank/DDBJ whole genome shotgun (WGS) entry which is preliminary data.</text>
</comment>
<dbReference type="EMBL" id="JAYMGO010000008">
    <property type="protein sequence ID" value="KAL1269670.1"/>
    <property type="molecule type" value="Genomic_DNA"/>
</dbReference>
<evidence type="ECO:0000313" key="2">
    <source>
        <dbReference type="Proteomes" id="UP001558613"/>
    </source>
</evidence>
<evidence type="ECO:0000313" key="1">
    <source>
        <dbReference type="EMBL" id="KAL1269670.1"/>
    </source>
</evidence>
<gene>
    <name evidence="1" type="ORF">QQF64_031959</name>
</gene>
<organism evidence="1 2">
    <name type="scientific">Cirrhinus molitorella</name>
    <name type="common">mud carp</name>
    <dbReference type="NCBI Taxonomy" id="172907"/>
    <lineage>
        <taxon>Eukaryota</taxon>
        <taxon>Metazoa</taxon>
        <taxon>Chordata</taxon>
        <taxon>Craniata</taxon>
        <taxon>Vertebrata</taxon>
        <taxon>Euteleostomi</taxon>
        <taxon>Actinopterygii</taxon>
        <taxon>Neopterygii</taxon>
        <taxon>Teleostei</taxon>
        <taxon>Ostariophysi</taxon>
        <taxon>Cypriniformes</taxon>
        <taxon>Cyprinidae</taxon>
        <taxon>Labeoninae</taxon>
        <taxon>Labeonini</taxon>
        <taxon>Cirrhinus</taxon>
    </lineage>
</organism>
<reference evidence="1 2" key="1">
    <citation type="submission" date="2023-09" db="EMBL/GenBank/DDBJ databases">
        <authorList>
            <person name="Wang M."/>
        </authorList>
    </citation>
    <scope>NUCLEOTIDE SEQUENCE [LARGE SCALE GENOMIC DNA]</scope>
    <source>
        <strain evidence="1">GT-2023</strain>
        <tissue evidence="1">Liver</tissue>
    </source>
</reference>
<dbReference type="Proteomes" id="UP001558613">
    <property type="component" value="Unassembled WGS sequence"/>
</dbReference>
<name>A0ABR3MYG8_9TELE</name>